<feature type="region of interest" description="Disordered" evidence="1">
    <location>
        <begin position="27"/>
        <end position="63"/>
    </location>
</feature>
<dbReference type="AlphaFoldDB" id="A0A401RLN2"/>
<accession>A0A401RLN2</accession>
<sequence length="126" mass="13817">MRQVRACTHSTRSFTVLPRSYPARSCEGIKLTDHSGSTDTQRGSKSERERETRSSSQCSNDNYLRARGSEQAARQVLSDLSADLPPTRWAESLFPGSVSGESCAGGSDNVFQIAAFHSVHVVKKVR</sequence>
<organism evidence="2 3">
    <name type="scientific">Chiloscyllium punctatum</name>
    <name type="common">Brownbanded bambooshark</name>
    <name type="synonym">Hemiscyllium punctatum</name>
    <dbReference type="NCBI Taxonomy" id="137246"/>
    <lineage>
        <taxon>Eukaryota</taxon>
        <taxon>Metazoa</taxon>
        <taxon>Chordata</taxon>
        <taxon>Craniata</taxon>
        <taxon>Vertebrata</taxon>
        <taxon>Chondrichthyes</taxon>
        <taxon>Elasmobranchii</taxon>
        <taxon>Galeomorphii</taxon>
        <taxon>Galeoidea</taxon>
        <taxon>Orectolobiformes</taxon>
        <taxon>Hemiscylliidae</taxon>
        <taxon>Chiloscyllium</taxon>
    </lineage>
</organism>
<dbReference type="Proteomes" id="UP000287033">
    <property type="component" value="Unassembled WGS sequence"/>
</dbReference>
<keyword evidence="3" id="KW-1185">Reference proteome</keyword>
<evidence type="ECO:0000256" key="1">
    <source>
        <dbReference type="SAM" id="MobiDB-lite"/>
    </source>
</evidence>
<feature type="compositionally biased region" description="Basic and acidic residues" evidence="1">
    <location>
        <begin position="42"/>
        <end position="53"/>
    </location>
</feature>
<proteinExistence type="predicted"/>
<dbReference type="EMBL" id="BEZZ01004733">
    <property type="protein sequence ID" value="GCC19029.1"/>
    <property type="molecule type" value="Genomic_DNA"/>
</dbReference>
<evidence type="ECO:0000313" key="3">
    <source>
        <dbReference type="Proteomes" id="UP000287033"/>
    </source>
</evidence>
<reference evidence="2 3" key="1">
    <citation type="journal article" date="2018" name="Nat. Ecol. Evol.">
        <title>Shark genomes provide insights into elasmobranch evolution and the origin of vertebrates.</title>
        <authorList>
            <person name="Hara Y"/>
            <person name="Yamaguchi K"/>
            <person name="Onimaru K"/>
            <person name="Kadota M"/>
            <person name="Koyanagi M"/>
            <person name="Keeley SD"/>
            <person name="Tatsumi K"/>
            <person name="Tanaka K"/>
            <person name="Motone F"/>
            <person name="Kageyama Y"/>
            <person name="Nozu R"/>
            <person name="Adachi N"/>
            <person name="Nishimura O"/>
            <person name="Nakagawa R"/>
            <person name="Tanegashima C"/>
            <person name="Kiyatake I"/>
            <person name="Matsumoto R"/>
            <person name="Murakumo K"/>
            <person name="Nishida K"/>
            <person name="Terakita A"/>
            <person name="Kuratani S"/>
            <person name="Sato K"/>
            <person name="Hyodo S Kuraku.S."/>
        </authorList>
    </citation>
    <scope>NUCLEOTIDE SEQUENCE [LARGE SCALE GENOMIC DNA]</scope>
</reference>
<gene>
    <name evidence="2" type="ORF">chiPu_0021754</name>
</gene>
<protein>
    <submittedName>
        <fullName evidence="2">Uncharacterized protein</fullName>
    </submittedName>
</protein>
<evidence type="ECO:0000313" key="2">
    <source>
        <dbReference type="EMBL" id="GCC19029.1"/>
    </source>
</evidence>
<name>A0A401RLN2_CHIPU</name>
<comment type="caution">
    <text evidence="2">The sequence shown here is derived from an EMBL/GenBank/DDBJ whole genome shotgun (WGS) entry which is preliminary data.</text>
</comment>